<keyword evidence="1" id="KW-0812">Transmembrane</keyword>
<dbReference type="AlphaFoldDB" id="A0A2R5GNS1"/>
<comment type="caution">
    <text evidence="2">The sequence shown here is derived from an EMBL/GenBank/DDBJ whole genome shotgun (WGS) entry which is preliminary data.</text>
</comment>
<evidence type="ECO:0000313" key="2">
    <source>
        <dbReference type="EMBL" id="GBG31949.1"/>
    </source>
</evidence>
<name>A0A2R5GNS1_9STRA</name>
<gene>
    <name evidence="2" type="ORF">FCC1311_081742</name>
</gene>
<keyword evidence="1" id="KW-0472">Membrane</keyword>
<dbReference type="EMBL" id="BEYU01000110">
    <property type="protein sequence ID" value="GBG31949.1"/>
    <property type="molecule type" value="Genomic_DNA"/>
</dbReference>
<proteinExistence type="predicted"/>
<reference evidence="2 3" key="1">
    <citation type="submission" date="2017-12" db="EMBL/GenBank/DDBJ databases">
        <title>Sequencing, de novo assembly and annotation of complete genome of a new Thraustochytrid species, strain FCC1311.</title>
        <authorList>
            <person name="Sedici K."/>
            <person name="Godart F."/>
            <person name="Aiese Cigliano R."/>
            <person name="Sanseverino W."/>
            <person name="Barakat M."/>
            <person name="Ortet P."/>
            <person name="Marechal E."/>
            <person name="Cagnac O."/>
            <person name="Amato A."/>
        </authorList>
    </citation>
    <scope>NUCLEOTIDE SEQUENCE [LARGE SCALE GENOMIC DNA]</scope>
</reference>
<keyword evidence="1" id="KW-1133">Transmembrane helix</keyword>
<dbReference type="Proteomes" id="UP000241890">
    <property type="component" value="Unassembled WGS sequence"/>
</dbReference>
<keyword evidence="3" id="KW-1185">Reference proteome</keyword>
<dbReference type="InParanoid" id="A0A2R5GNS1"/>
<evidence type="ECO:0000256" key="1">
    <source>
        <dbReference type="SAM" id="Phobius"/>
    </source>
</evidence>
<evidence type="ECO:0000313" key="3">
    <source>
        <dbReference type="Proteomes" id="UP000241890"/>
    </source>
</evidence>
<organism evidence="2 3">
    <name type="scientific">Hondaea fermentalgiana</name>
    <dbReference type="NCBI Taxonomy" id="2315210"/>
    <lineage>
        <taxon>Eukaryota</taxon>
        <taxon>Sar</taxon>
        <taxon>Stramenopiles</taxon>
        <taxon>Bigyra</taxon>
        <taxon>Labyrinthulomycetes</taxon>
        <taxon>Thraustochytrida</taxon>
        <taxon>Thraustochytriidae</taxon>
        <taxon>Hondaea</taxon>
    </lineage>
</organism>
<protein>
    <submittedName>
        <fullName evidence="2">Uncharacterized protein</fullName>
    </submittedName>
</protein>
<sequence length="194" mass="19989">MARSVAAAAVASVVAGLAVLSVTVGPWLERPGSDSQPEASWHVLQGSRSSDGKTAAHAIAARVTKAFTLVYLVAALVAFALAIVALVLPLRVSKLNATLHTIVGCAAVVAVSIAKASVEDPGVHIAQGWRMAVCTSIIAFIAACFDISFTGSSDRNHLHQQTNYQGAYGAGVPVRLSKPDTGFEDAKLPLASES</sequence>
<feature type="transmembrane region" description="Helical" evidence="1">
    <location>
        <begin position="69"/>
        <end position="90"/>
    </location>
</feature>
<feature type="transmembrane region" description="Helical" evidence="1">
    <location>
        <begin position="97"/>
        <end position="117"/>
    </location>
</feature>
<feature type="transmembrane region" description="Helical" evidence="1">
    <location>
        <begin position="129"/>
        <end position="149"/>
    </location>
</feature>
<accession>A0A2R5GNS1</accession>